<keyword evidence="3" id="KW-1185">Reference proteome</keyword>
<feature type="region of interest" description="Disordered" evidence="1">
    <location>
        <begin position="1"/>
        <end position="20"/>
    </location>
</feature>
<reference evidence="2 3" key="1">
    <citation type="submission" date="2024-02" db="EMBL/GenBank/DDBJ databases">
        <title>Complete genome sequence of Pelagibacterium nitratireducens ZH15.</title>
        <authorList>
            <person name="Zhao L.H."/>
        </authorList>
    </citation>
    <scope>NUCLEOTIDE SEQUENCE [LARGE SCALE GENOMIC DNA]</scope>
    <source>
        <strain evidence="2 3">ZH15</strain>
    </source>
</reference>
<dbReference type="Proteomes" id="UP001369958">
    <property type="component" value="Chromosome"/>
</dbReference>
<evidence type="ECO:0000313" key="2">
    <source>
        <dbReference type="EMBL" id="WWT33528.1"/>
    </source>
</evidence>
<dbReference type="RefSeq" id="WP_338609107.1">
    <property type="nucleotide sequence ID" value="NZ_CP146275.1"/>
</dbReference>
<evidence type="ECO:0000256" key="1">
    <source>
        <dbReference type="SAM" id="MobiDB-lite"/>
    </source>
</evidence>
<gene>
    <name evidence="2" type="ORF">V6617_03420</name>
</gene>
<name>A0ABZ2I0Y3_9HYPH</name>
<protein>
    <submittedName>
        <fullName evidence="2">Uncharacterized protein</fullName>
    </submittedName>
</protein>
<sequence length="68" mass="7161">MRHSPYGHLDANRPIETASPPTSVLQAAAIIADSALSQGGAWITARLSHMKAEGADDHEVELQGSDPI</sequence>
<evidence type="ECO:0000313" key="3">
    <source>
        <dbReference type="Proteomes" id="UP001369958"/>
    </source>
</evidence>
<accession>A0ABZ2I0Y3</accession>
<organism evidence="2 3">
    <name type="scientific">Pelagibacterium nitratireducens</name>
    <dbReference type="NCBI Taxonomy" id="1046114"/>
    <lineage>
        <taxon>Bacteria</taxon>
        <taxon>Pseudomonadati</taxon>
        <taxon>Pseudomonadota</taxon>
        <taxon>Alphaproteobacteria</taxon>
        <taxon>Hyphomicrobiales</taxon>
        <taxon>Devosiaceae</taxon>
        <taxon>Pelagibacterium</taxon>
    </lineage>
</organism>
<dbReference type="EMBL" id="CP146275">
    <property type="protein sequence ID" value="WWT33528.1"/>
    <property type="molecule type" value="Genomic_DNA"/>
</dbReference>
<proteinExistence type="predicted"/>